<accession>A0ABW3E2A0</accession>
<dbReference type="SUPFAM" id="SSF103473">
    <property type="entry name" value="MFS general substrate transporter"/>
    <property type="match status" value="1"/>
</dbReference>
<dbReference type="Proteomes" id="UP001597024">
    <property type="component" value="Unassembled WGS sequence"/>
</dbReference>
<evidence type="ECO:0000259" key="6">
    <source>
        <dbReference type="PROSITE" id="PS50850"/>
    </source>
</evidence>
<comment type="subcellular location">
    <subcellularLocation>
        <location evidence="1">Cell membrane</location>
        <topology evidence="1">Multi-pass membrane protein</topology>
    </subcellularLocation>
</comment>
<keyword evidence="2 5" id="KW-0812">Transmembrane</keyword>
<organism evidence="7 8">
    <name type="scientific">Streptosporangium algeriense</name>
    <dbReference type="NCBI Taxonomy" id="1682748"/>
    <lineage>
        <taxon>Bacteria</taxon>
        <taxon>Bacillati</taxon>
        <taxon>Actinomycetota</taxon>
        <taxon>Actinomycetes</taxon>
        <taxon>Streptosporangiales</taxon>
        <taxon>Streptosporangiaceae</taxon>
        <taxon>Streptosporangium</taxon>
    </lineage>
</organism>
<dbReference type="PANTHER" id="PTHR42910">
    <property type="entry name" value="TRANSPORTER SCO4007-RELATED"/>
    <property type="match status" value="1"/>
</dbReference>
<evidence type="ECO:0000256" key="4">
    <source>
        <dbReference type="ARBA" id="ARBA00023136"/>
    </source>
</evidence>
<dbReference type="EMBL" id="JBHTHX010001834">
    <property type="protein sequence ID" value="MFD0889437.1"/>
    <property type="molecule type" value="Genomic_DNA"/>
</dbReference>
<dbReference type="InterPro" id="IPR036259">
    <property type="entry name" value="MFS_trans_sf"/>
</dbReference>
<sequence length="88" mass="8840">MSTGLTGRRRAVLALVCAVAVSAVYGVQPVLKAAGEDLGLGQGTLGWLVAAGQVGYLAGLVLLVPLGDLFDRRGLITTHLLLTAVGAG</sequence>
<feature type="non-terminal residue" evidence="7">
    <location>
        <position position="88"/>
    </location>
</feature>
<keyword evidence="8" id="KW-1185">Reference proteome</keyword>
<gene>
    <name evidence="7" type="ORF">ACFQ08_33295</name>
</gene>
<dbReference type="InterPro" id="IPR020846">
    <property type="entry name" value="MFS_dom"/>
</dbReference>
<dbReference type="Gene3D" id="1.20.1250.20">
    <property type="entry name" value="MFS general substrate transporter like domains"/>
    <property type="match status" value="1"/>
</dbReference>
<evidence type="ECO:0000256" key="2">
    <source>
        <dbReference type="ARBA" id="ARBA00022692"/>
    </source>
</evidence>
<evidence type="ECO:0000313" key="8">
    <source>
        <dbReference type="Proteomes" id="UP001597024"/>
    </source>
</evidence>
<evidence type="ECO:0000313" key="7">
    <source>
        <dbReference type="EMBL" id="MFD0889437.1"/>
    </source>
</evidence>
<comment type="caution">
    <text evidence="7">The sequence shown here is derived from an EMBL/GenBank/DDBJ whole genome shotgun (WGS) entry which is preliminary data.</text>
</comment>
<protein>
    <submittedName>
        <fullName evidence="7">MFS transporter</fullName>
    </submittedName>
</protein>
<feature type="transmembrane region" description="Helical" evidence="5">
    <location>
        <begin position="45"/>
        <end position="66"/>
    </location>
</feature>
<dbReference type="PROSITE" id="PS50850">
    <property type="entry name" value="MFS"/>
    <property type="match status" value="1"/>
</dbReference>
<name>A0ABW3E2A0_9ACTN</name>
<reference evidence="8" key="1">
    <citation type="journal article" date="2019" name="Int. J. Syst. Evol. Microbiol.">
        <title>The Global Catalogue of Microorganisms (GCM) 10K type strain sequencing project: providing services to taxonomists for standard genome sequencing and annotation.</title>
        <authorList>
            <consortium name="The Broad Institute Genomics Platform"/>
            <consortium name="The Broad Institute Genome Sequencing Center for Infectious Disease"/>
            <person name="Wu L."/>
            <person name="Ma J."/>
        </authorList>
    </citation>
    <scope>NUCLEOTIDE SEQUENCE [LARGE SCALE GENOMIC DNA]</scope>
    <source>
        <strain evidence="8">CCUG 62974</strain>
    </source>
</reference>
<evidence type="ECO:0000256" key="3">
    <source>
        <dbReference type="ARBA" id="ARBA00022989"/>
    </source>
</evidence>
<evidence type="ECO:0000256" key="1">
    <source>
        <dbReference type="ARBA" id="ARBA00004651"/>
    </source>
</evidence>
<feature type="domain" description="Major facilitator superfamily (MFS) profile" evidence="6">
    <location>
        <begin position="1"/>
        <end position="88"/>
    </location>
</feature>
<evidence type="ECO:0000256" key="5">
    <source>
        <dbReference type="SAM" id="Phobius"/>
    </source>
</evidence>
<keyword evidence="4 5" id="KW-0472">Membrane</keyword>
<proteinExistence type="predicted"/>
<keyword evidence="3 5" id="KW-1133">Transmembrane helix</keyword>
<dbReference type="PANTHER" id="PTHR42910:SF1">
    <property type="entry name" value="MAJOR FACILITATOR SUPERFAMILY (MFS) PROFILE DOMAIN-CONTAINING PROTEIN"/>
    <property type="match status" value="1"/>
</dbReference>